<dbReference type="Pfam" id="PF12401">
    <property type="entry name" value="FhaA_N"/>
    <property type="match status" value="1"/>
</dbReference>
<dbReference type="InterPro" id="IPR042287">
    <property type="entry name" value="FhaA_N_sf"/>
</dbReference>
<sequence length="261" mass="29757">MKLNRFDKLNLNQLENFFEKHIEGFFEKKLSSELQPVEIAKHMARSMDNAKMVGVSNLYVPNSYTVYLSQVDFERLSPYISELRQELHQYLAEYSRKKNYTFAGQLKMEVALDPVLSLGQCRIENQFAEPEPTTEPPAPEEADNDFSDTKVFPKLSVAEPNRQVVIAGLLTVIDGLDKGLFADIARQRVNIGRLESNELPLTDMNASRLHAYIILEEGKHVLNDAKSLNGTYINEHRIVRKVLASGDRIKLGNTIILYEVK</sequence>
<accession>F7NLE8</accession>
<proteinExistence type="predicted"/>
<dbReference type="STRING" id="1009370.ALO_14602"/>
<evidence type="ECO:0000313" key="3">
    <source>
        <dbReference type="Proteomes" id="UP000003240"/>
    </source>
</evidence>
<dbReference type="InterPro" id="IPR000253">
    <property type="entry name" value="FHA_dom"/>
</dbReference>
<dbReference type="SMART" id="SM00240">
    <property type="entry name" value="FHA"/>
    <property type="match status" value="1"/>
</dbReference>
<dbReference type="Gene3D" id="2.60.200.20">
    <property type="match status" value="1"/>
</dbReference>
<dbReference type="Gene3D" id="3.30.2320.60">
    <property type="entry name" value="FhaA, phosphopeptide-binding domain (DUF3662)"/>
    <property type="match status" value="1"/>
</dbReference>
<name>F7NLE8_9FIRM</name>
<dbReference type="Pfam" id="PF00498">
    <property type="entry name" value="FHA"/>
    <property type="match status" value="1"/>
</dbReference>
<comment type="caution">
    <text evidence="2">The sequence shown here is derived from an EMBL/GenBank/DDBJ whole genome shotgun (WGS) entry which is preliminary data.</text>
</comment>
<dbReference type="CDD" id="cd00060">
    <property type="entry name" value="FHA"/>
    <property type="match status" value="1"/>
</dbReference>
<feature type="domain" description="FHA" evidence="1">
    <location>
        <begin position="189"/>
        <end position="238"/>
    </location>
</feature>
<protein>
    <submittedName>
        <fullName evidence="2">FHA domain containing protein</fullName>
    </submittedName>
</protein>
<evidence type="ECO:0000259" key="1">
    <source>
        <dbReference type="PROSITE" id="PS50006"/>
    </source>
</evidence>
<dbReference type="InterPro" id="IPR008984">
    <property type="entry name" value="SMAD_FHA_dom_sf"/>
</dbReference>
<organism evidence="2 3">
    <name type="scientific">Acetonema longum DSM 6540</name>
    <dbReference type="NCBI Taxonomy" id="1009370"/>
    <lineage>
        <taxon>Bacteria</taxon>
        <taxon>Bacillati</taxon>
        <taxon>Bacillota</taxon>
        <taxon>Negativicutes</taxon>
        <taxon>Acetonemataceae</taxon>
        <taxon>Acetonema</taxon>
    </lineage>
</organism>
<dbReference type="Proteomes" id="UP000003240">
    <property type="component" value="Unassembled WGS sequence"/>
</dbReference>
<gene>
    <name evidence="2" type="ORF">ALO_14602</name>
</gene>
<reference evidence="2 3" key="1">
    <citation type="journal article" date="2011" name="EMBO J.">
        <title>Structural diversity of bacterial flagellar motors.</title>
        <authorList>
            <person name="Chen S."/>
            <person name="Beeby M."/>
            <person name="Murphy G.E."/>
            <person name="Leadbetter J.R."/>
            <person name="Hendrixson D.R."/>
            <person name="Briegel A."/>
            <person name="Li Z."/>
            <person name="Shi J."/>
            <person name="Tocheva E.I."/>
            <person name="Muller A."/>
            <person name="Dobro M.J."/>
            <person name="Jensen G.J."/>
        </authorList>
    </citation>
    <scope>NUCLEOTIDE SEQUENCE [LARGE SCALE GENOMIC DNA]</scope>
    <source>
        <strain evidence="2 3">DSM 6540</strain>
    </source>
</reference>
<dbReference type="EMBL" id="AFGF01000126">
    <property type="protein sequence ID" value="EGO63253.1"/>
    <property type="molecule type" value="Genomic_DNA"/>
</dbReference>
<evidence type="ECO:0000313" key="2">
    <source>
        <dbReference type="EMBL" id="EGO63253.1"/>
    </source>
</evidence>
<dbReference type="RefSeq" id="WP_004573494.1">
    <property type="nucleotide sequence ID" value="NZ_AFGF01000126.1"/>
</dbReference>
<dbReference type="AlphaFoldDB" id="F7NLE8"/>
<dbReference type="InterPro" id="IPR022128">
    <property type="entry name" value="FhaA_N"/>
</dbReference>
<dbReference type="eggNOG" id="COG1716">
    <property type="taxonomic scope" value="Bacteria"/>
</dbReference>
<dbReference type="OrthoDB" id="9816434at2"/>
<dbReference type="SUPFAM" id="SSF49879">
    <property type="entry name" value="SMAD/FHA domain"/>
    <property type="match status" value="1"/>
</dbReference>
<dbReference type="PROSITE" id="PS50006">
    <property type="entry name" value="FHA_DOMAIN"/>
    <property type="match status" value="1"/>
</dbReference>
<keyword evidence="3" id="KW-1185">Reference proteome</keyword>